<evidence type="ECO:0000313" key="4">
    <source>
        <dbReference type="EMBL" id="WAR03932.1"/>
    </source>
</evidence>
<sequence>MDPASYGGCFKNTEVMLNDDCQDPKGAVVEAVVDELLEEVGRTYKDNGKIPDEVLSALNNVFQSSLLPALELVDSHNVTKVTCPAGRALYQVIGSSGTPYTCFLSSRYCSCPSYQFSCLKKGDHLMCKHVLAVRLCEAMGGVRELDVTNQEITNMLKQLE</sequence>
<keyword evidence="1" id="KW-0479">Metal-binding</keyword>
<dbReference type="Pfam" id="PF04434">
    <property type="entry name" value="SWIM"/>
    <property type="match status" value="1"/>
</dbReference>
<dbReference type="Proteomes" id="UP001164746">
    <property type="component" value="Chromosome 4"/>
</dbReference>
<dbReference type="EMBL" id="CP111015">
    <property type="protein sequence ID" value="WAR03753.1"/>
    <property type="molecule type" value="Genomic_DNA"/>
</dbReference>
<protein>
    <submittedName>
        <fullName evidence="4">ZSWM7-like protein</fullName>
    </submittedName>
</protein>
<evidence type="ECO:0000313" key="5">
    <source>
        <dbReference type="Proteomes" id="UP001164746"/>
    </source>
</evidence>
<keyword evidence="5" id="KW-1185">Reference proteome</keyword>
<keyword evidence="1" id="KW-0863">Zinc-finger</keyword>
<name>A0ABY7E4N7_MYAAR</name>
<evidence type="ECO:0000313" key="3">
    <source>
        <dbReference type="EMBL" id="WAR03753.1"/>
    </source>
</evidence>
<dbReference type="EMBL" id="CP111015">
    <property type="protein sequence ID" value="WAR03932.1"/>
    <property type="molecule type" value="Genomic_DNA"/>
</dbReference>
<dbReference type="PROSITE" id="PS50966">
    <property type="entry name" value="ZF_SWIM"/>
    <property type="match status" value="1"/>
</dbReference>
<accession>A0ABY7E4N7</accession>
<reference evidence="4" key="1">
    <citation type="submission" date="2022-11" db="EMBL/GenBank/DDBJ databases">
        <title>Centuries of genome instability and evolution in soft-shell clam transmissible cancer (bioRxiv).</title>
        <authorList>
            <person name="Hart S.F.M."/>
            <person name="Yonemitsu M.A."/>
            <person name="Giersch R.M."/>
            <person name="Beal B.F."/>
            <person name="Arriagada G."/>
            <person name="Davis B.W."/>
            <person name="Ostrander E.A."/>
            <person name="Goff S.P."/>
            <person name="Metzger M.J."/>
        </authorList>
    </citation>
    <scope>NUCLEOTIDE SEQUENCE</scope>
    <source>
        <strain evidence="4">MELC-2E11</strain>
        <tissue evidence="4">Siphon/mantle</tissue>
    </source>
</reference>
<dbReference type="PANTHER" id="PTHR28498:SF1">
    <property type="entry name" value="ZINC FINGER SWIM DOMAIN-CONTAINING PROTEIN 7"/>
    <property type="match status" value="1"/>
</dbReference>
<evidence type="ECO:0000256" key="1">
    <source>
        <dbReference type="PROSITE-ProRule" id="PRU00325"/>
    </source>
</evidence>
<dbReference type="InterPro" id="IPR007527">
    <property type="entry name" value="Znf_SWIM"/>
</dbReference>
<organism evidence="4 5">
    <name type="scientific">Mya arenaria</name>
    <name type="common">Soft-shell clam</name>
    <dbReference type="NCBI Taxonomy" id="6604"/>
    <lineage>
        <taxon>Eukaryota</taxon>
        <taxon>Metazoa</taxon>
        <taxon>Spiralia</taxon>
        <taxon>Lophotrochozoa</taxon>
        <taxon>Mollusca</taxon>
        <taxon>Bivalvia</taxon>
        <taxon>Autobranchia</taxon>
        <taxon>Heteroconchia</taxon>
        <taxon>Euheterodonta</taxon>
        <taxon>Imparidentia</taxon>
        <taxon>Neoheterodontei</taxon>
        <taxon>Myida</taxon>
        <taxon>Myoidea</taxon>
        <taxon>Myidae</taxon>
        <taxon>Mya</taxon>
    </lineage>
</organism>
<evidence type="ECO:0000259" key="2">
    <source>
        <dbReference type="PROSITE" id="PS50966"/>
    </source>
</evidence>
<dbReference type="PANTHER" id="PTHR28498">
    <property type="entry name" value="ZINC FINGER SWIM DOMAIN-CONTAINING PROTEIN 7"/>
    <property type="match status" value="1"/>
</dbReference>
<gene>
    <name evidence="3" type="ORF">MAR_010311</name>
    <name evidence="4" type="ORF">MAR_010490</name>
</gene>
<proteinExistence type="predicted"/>
<keyword evidence="1" id="KW-0862">Zinc</keyword>
<feature type="domain" description="SWIM-type" evidence="2">
    <location>
        <begin position="100"/>
        <end position="138"/>
    </location>
</feature>